<reference evidence="4" key="1">
    <citation type="journal article" date="2019" name="Int. J. Syst. Evol. Microbiol.">
        <title>The Global Catalogue of Microorganisms (GCM) 10K type strain sequencing project: providing services to taxonomists for standard genome sequencing and annotation.</title>
        <authorList>
            <consortium name="The Broad Institute Genomics Platform"/>
            <consortium name="The Broad Institute Genome Sequencing Center for Infectious Disease"/>
            <person name="Wu L."/>
            <person name="Ma J."/>
        </authorList>
    </citation>
    <scope>NUCLEOTIDE SEQUENCE [LARGE SCALE GENOMIC DNA]</scope>
    <source>
        <strain evidence="4">CGMCC 1.18439</strain>
    </source>
</reference>
<evidence type="ECO:0000256" key="1">
    <source>
        <dbReference type="SAM" id="MobiDB-lite"/>
    </source>
</evidence>
<feature type="region of interest" description="Disordered" evidence="1">
    <location>
        <begin position="1"/>
        <end position="25"/>
    </location>
</feature>
<dbReference type="RefSeq" id="WP_189643395.1">
    <property type="nucleotide sequence ID" value="NZ_BNAL01000023.1"/>
</dbReference>
<protein>
    <recommendedName>
        <fullName evidence="2">DUF4097 domain-containing protein</fullName>
    </recommendedName>
</protein>
<evidence type="ECO:0000313" key="4">
    <source>
        <dbReference type="Proteomes" id="UP000632154"/>
    </source>
</evidence>
<keyword evidence="4" id="KW-1185">Reference proteome</keyword>
<feature type="compositionally biased region" description="Polar residues" evidence="1">
    <location>
        <begin position="1"/>
        <end position="20"/>
    </location>
</feature>
<gene>
    <name evidence="3" type="ORF">GCM10017783_18340</name>
</gene>
<dbReference type="InterPro" id="IPR025164">
    <property type="entry name" value="Toastrack_DUF4097"/>
</dbReference>
<feature type="domain" description="DUF4097" evidence="2">
    <location>
        <begin position="187"/>
        <end position="317"/>
    </location>
</feature>
<dbReference type="EMBL" id="BNAL01000023">
    <property type="protein sequence ID" value="GHG06093.1"/>
    <property type="molecule type" value="Genomic_DNA"/>
</dbReference>
<proteinExistence type="predicted"/>
<evidence type="ECO:0000259" key="2">
    <source>
        <dbReference type="Pfam" id="PF13349"/>
    </source>
</evidence>
<evidence type="ECO:0000313" key="3">
    <source>
        <dbReference type="EMBL" id="GHG06093.1"/>
    </source>
</evidence>
<organism evidence="3 4">
    <name type="scientific">Deinococcus piscis</name>
    <dbReference type="NCBI Taxonomy" id="394230"/>
    <lineage>
        <taxon>Bacteria</taxon>
        <taxon>Thermotogati</taxon>
        <taxon>Deinococcota</taxon>
        <taxon>Deinococci</taxon>
        <taxon>Deinococcales</taxon>
        <taxon>Deinococcaceae</taxon>
        <taxon>Deinococcus</taxon>
    </lineage>
</organism>
<comment type="caution">
    <text evidence="3">The sequence shown here is derived from an EMBL/GenBank/DDBJ whole genome shotgun (WGS) entry which is preliminary data.</text>
</comment>
<name>A0ABQ3K6U6_9DEIO</name>
<accession>A0ABQ3K6U6</accession>
<dbReference type="Proteomes" id="UP000632154">
    <property type="component" value="Unassembled WGS sequence"/>
</dbReference>
<sequence length="387" mass="40664">MNRSAPISSLPQADQLTGSQRPPGIQKPLRPQLIRLLLGLALLSGGGGLACWNLNRQLEPQLSAVDTEQTAPLGRAQTLRAELTTDRGDIAVAALPVASADVAAHLSGHHRRLNPLQVSSQQQGSAQVVQAKLLVDPTPKPRTLNLQPAGQPVEHRLAAALNPNPPLELTARSGGGDQTLDLRRLNLRSLSATSRSGDQSVQLPAHQLSQVRVSTNAGNVTLAAAHGTAVNSVSAESTFGDVQANLSGARIKQLELGSQRGNIQARLPAHMGATISTTSGNLDVTIPAGAAGNLYLKTEHGSTALNLPANLAFRLSFLSLSPEEARIQANRLPLNLTFKDGAYLSPAAQQAASRAPLLDIELETPNFSNLTLHLQPGHTPTEGVKQP</sequence>
<dbReference type="Pfam" id="PF13349">
    <property type="entry name" value="DUF4097"/>
    <property type="match status" value="1"/>
</dbReference>